<protein>
    <recommendedName>
        <fullName evidence="8">Permease IIC component</fullName>
    </recommendedName>
</protein>
<reference evidence="11 12" key="1">
    <citation type="submission" date="2020-08" db="EMBL/GenBank/DDBJ databases">
        <authorList>
            <person name="Liu C."/>
            <person name="Sun Q."/>
        </authorList>
    </citation>
    <scope>NUCLEOTIDE SEQUENCE [LARGE SCALE GENOMIC DNA]</scope>
    <source>
        <strain evidence="11 12">L34</strain>
    </source>
</reference>
<dbReference type="Proteomes" id="UP000649075">
    <property type="component" value="Unassembled WGS sequence"/>
</dbReference>
<dbReference type="InterPro" id="IPR051088">
    <property type="entry name" value="PTS_Sugar-EIIC/EIIB"/>
</dbReference>
<evidence type="ECO:0000259" key="10">
    <source>
        <dbReference type="PROSITE" id="PS51105"/>
    </source>
</evidence>
<gene>
    <name evidence="11" type="ORF">H8911_01580</name>
</gene>
<feature type="transmembrane region" description="Helical" evidence="9">
    <location>
        <begin position="72"/>
        <end position="91"/>
    </location>
</feature>
<dbReference type="PIRSF" id="PIRSF006351">
    <property type="entry name" value="PTS_EIIC-Cellobiose"/>
    <property type="match status" value="1"/>
</dbReference>
<dbReference type="PANTHER" id="PTHR33989:SF11">
    <property type="entry name" value="LICHENAN PERMEASE IIC COMPONENT"/>
    <property type="match status" value="1"/>
</dbReference>
<dbReference type="NCBIfam" id="TIGR00410">
    <property type="entry name" value="lacE"/>
    <property type="match status" value="1"/>
</dbReference>
<feature type="transmembrane region" description="Helical" evidence="9">
    <location>
        <begin position="176"/>
        <end position="196"/>
    </location>
</feature>
<keyword evidence="2 8" id="KW-0813">Transport</keyword>
<keyword evidence="5 9" id="KW-0812">Transmembrane</keyword>
<evidence type="ECO:0000256" key="7">
    <source>
        <dbReference type="ARBA" id="ARBA00023136"/>
    </source>
</evidence>
<dbReference type="PROSITE" id="PS51105">
    <property type="entry name" value="PTS_EIIC_TYPE_3"/>
    <property type="match status" value="1"/>
</dbReference>
<evidence type="ECO:0000256" key="1">
    <source>
        <dbReference type="ARBA" id="ARBA00004651"/>
    </source>
</evidence>
<dbReference type="InterPro" id="IPR004501">
    <property type="entry name" value="PTS_EIIC_3"/>
</dbReference>
<comment type="caution">
    <text evidence="11">The sequence shown here is derived from an EMBL/GenBank/DDBJ whole genome shotgun (WGS) entry which is preliminary data.</text>
</comment>
<dbReference type="PANTHER" id="PTHR33989">
    <property type="match status" value="1"/>
</dbReference>
<keyword evidence="6 9" id="KW-1133">Transmembrane helix</keyword>
<keyword evidence="3 8" id="KW-1003">Cell membrane</keyword>
<dbReference type="RefSeq" id="WP_186998485.1">
    <property type="nucleotide sequence ID" value="NZ_JACRWH010000003.1"/>
</dbReference>
<evidence type="ECO:0000256" key="3">
    <source>
        <dbReference type="ARBA" id="ARBA00022475"/>
    </source>
</evidence>
<proteinExistence type="predicted"/>
<evidence type="ECO:0000256" key="9">
    <source>
        <dbReference type="SAM" id="Phobius"/>
    </source>
</evidence>
<organism evidence="11 12">
    <name type="scientific">Holdemanella hominis</name>
    <dbReference type="NCBI Taxonomy" id="2764327"/>
    <lineage>
        <taxon>Bacteria</taxon>
        <taxon>Bacillati</taxon>
        <taxon>Bacillota</taxon>
        <taxon>Erysipelotrichia</taxon>
        <taxon>Erysipelotrichales</taxon>
        <taxon>Erysipelotrichaceae</taxon>
        <taxon>Holdemanella</taxon>
    </lineage>
</organism>
<feature type="transmembrane region" description="Helical" evidence="9">
    <location>
        <begin position="134"/>
        <end position="155"/>
    </location>
</feature>
<feature type="transmembrane region" description="Helical" evidence="9">
    <location>
        <begin position="393"/>
        <end position="411"/>
    </location>
</feature>
<comment type="subcellular location">
    <subcellularLocation>
        <location evidence="1">Cell membrane</location>
        <topology evidence="1">Multi-pass membrane protein</topology>
    </subcellularLocation>
</comment>
<evidence type="ECO:0000256" key="5">
    <source>
        <dbReference type="ARBA" id="ARBA00022692"/>
    </source>
</evidence>
<feature type="transmembrane region" description="Helical" evidence="9">
    <location>
        <begin position="103"/>
        <end position="122"/>
    </location>
</feature>
<evidence type="ECO:0000313" key="12">
    <source>
        <dbReference type="Proteomes" id="UP000649075"/>
    </source>
</evidence>
<keyword evidence="4 8" id="KW-0762">Sugar transport</keyword>
<feature type="domain" description="PTS EIIC type-3" evidence="10">
    <location>
        <begin position="8"/>
        <end position="411"/>
    </location>
</feature>
<evidence type="ECO:0000256" key="2">
    <source>
        <dbReference type="ARBA" id="ARBA00022448"/>
    </source>
</evidence>
<dbReference type="InterPro" id="IPR004796">
    <property type="entry name" value="PTS_IIC_cello"/>
</dbReference>
<evidence type="ECO:0000256" key="4">
    <source>
        <dbReference type="ARBA" id="ARBA00022597"/>
    </source>
</evidence>
<feature type="transmembrane region" description="Helical" evidence="9">
    <location>
        <begin position="30"/>
        <end position="52"/>
    </location>
</feature>
<sequence length="427" mass="47272">MNNFTKWLEEKVYPVAAFFEQNKYLSSIQYGIMLTIPLLLVGAFACIISDFPLDSYQNLMVNIFGKDIWQNWNWNVLNPATFGLIGIITMLGTAYELCRKNEISPLPGVVTSLMTYFLLIALDENGMLSVNEFGASSLFLSIIVAIISVEIYTLCIKKNIIIRLPGNIPSFVQDQFVALIPSLICAIVFLIVRYLIMITPFETASNLIYGLLQAPLTGLGTSFVGTMIATFLNSFLWFFGLHGTNVVSSVMTPVWYAARDANLAVYQADPLALRPYIVTNDFSNMIIFLSGTGLTLPLAVEMALCCKSERIKTIGKGGLIPGIFNVNEPIIFGLPLVMNPVMVIPFVLVPIVCTSIAYFSMALGIVPLPTGVAVPWTMPFFFGGWMMCSDVRGGILQIVILVIAGLIYYPFIKTLDKKYVEEEQVNK</sequence>
<evidence type="ECO:0000313" key="11">
    <source>
        <dbReference type="EMBL" id="MBC6011450.1"/>
    </source>
</evidence>
<dbReference type="EMBL" id="JACRWH010000003">
    <property type="protein sequence ID" value="MBC6011450.1"/>
    <property type="molecule type" value="Genomic_DNA"/>
</dbReference>
<keyword evidence="12" id="KW-1185">Reference proteome</keyword>
<dbReference type="Pfam" id="PF02378">
    <property type="entry name" value="PTS_EIIC"/>
    <property type="match status" value="1"/>
</dbReference>
<comment type="function">
    <text evidence="8">The phosphoenolpyruvate-dependent sugar phosphotransferase system (PTS), a major carbohydrate active -transport system, catalyzes the phosphorylation of incoming sugar substrates concomitant with their translocation across the cell membrane.</text>
</comment>
<dbReference type="InterPro" id="IPR003352">
    <property type="entry name" value="PTS_EIIC"/>
</dbReference>
<feature type="transmembrane region" description="Helical" evidence="9">
    <location>
        <begin position="285"/>
        <end position="306"/>
    </location>
</feature>
<evidence type="ECO:0000256" key="6">
    <source>
        <dbReference type="ARBA" id="ARBA00022989"/>
    </source>
</evidence>
<evidence type="ECO:0000256" key="8">
    <source>
        <dbReference type="PIRNR" id="PIRNR006351"/>
    </source>
</evidence>
<name>A0ABR7KFE1_9FIRM</name>
<keyword evidence="7 8" id="KW-0472">Membrane</keyword>
<accession>A0ABR7KFE1</accession>